<evidence type="ECO:0000256" key="3">
    <source>
        <dbReference type="ARBA" id="ARBA00022723"/>
    </source>
</evidence>
<keyword evidence="4" id="KW-0677">Repeat</keyword>
<dbReference type="PANTHER" id="PTHR18896:SF70">
    <property type="entry name" value="OS02G0120200 PROTEIN"/>
    <property type="match status" value="1"/>
</dbReference>
<accession>A0A0E0JUS8</accession>
<evidence type="ECO:0000259" key="9">
    <source>
        <dbReference type="PROSITE" id="PS50035"/>
    </source>
</evidence>
<dbReference type="SMART" id="SM00155">
    <property type="entry name" value="PLDc"/>
    <property type="match status" value="1"/>
</dbReference>
<dbReference type="PROSITE" id="PS50035">
    <property type="entry name" value="PLD"/>
    <property type="match status" value="1"/>
</dbReference>
<dbReference type="eggNOG" id="KOG1329">
    <property type="taxonomic scope" value="Eukaryota"/>
</dbReference>
<reference evidence="10" key="2">
    <citation type="submission" date="2018-05" db="EMBL/GenBank/DDBJ databases">
        <title>OpunRS2 (Oryza punctata Reference Sequence Version 2).</title>
        <authorList>
            <person name="Zhang J."/>
            <person name="Kudrna D."/>
            <person name="Lee S."/>
            <person name="Talag J."/>
            <person name="Welchert J."/>
            <person name="Wing R.A."/>
        </authorList>
    </citation>
    <scope>NUCLEOTIDE SEQUENCE [LARGE SCALE GENOMIC DNA]</scope>
</reference>
<feature type="domain" description="PLD phosphodiesterase" evidence="9">
    <location>
        <begin position="110"/>
        <end position="137"/>
    </location>
</feature>
<dbReference type="STRING" id="4537.A0A0E0JUS8"/>
<evidence type="ECO:0000256" key="1">
    <source>
        <dbReference type="ARBA" id="ARBA00000798"/>
    </source>
</evidence>
<dbReference type="OMA" id="CFKEPEA"/>
<evidence type="ECO:0000256" key="2">
    <source>
        <dbReference type="ARBA" id="ARBA00012027"/>
    </source>
</evidence>
<dbReference type="AlphaFoldDB" id="A0A0E0JUS8"/>
<dbReference type="HOGENOM" id="CLU_095855_0_0_1"/>
<proteinExistence type="predicted"/>
<keyword evidence="8" id="KW-0443">Lipid metabolism</keyword>
<dbReference type="GO" id="GO:0009395">
    <property type="term" value="P:phospholipid catabolic process"/>
    <property type="evidence" value="ECO:0007669"/>
    <property type="project" value="TreeGrafter"/>
</dbReference>
<evidence type="ECO:0000313" key="11">
    <source>
        <dbReference type="Proteomes" id="UP000026962"/>
    </source>
</evidence>
<dbReference type="GO" id="GO:0005886">
    <property type="term" value="C:plasma membrane"/>
    <property type="evidence" value="ECO:0007669"/>
    <property type="project" value="TreeGrafter"/>
</dbReference>
<evidence type="ECO:0000256" key="5">
    <source>
        <dbReference type="ARBA" id="ARBA00022801"/>
    </source>
</evidence>
<dbReference type="Gene3D" id="3.30.870.10">
    <property type="entry name" value="Endonuclease Chain A"/>
    <property type="match status" value="1"/>
</dbReference>
<dbReference type="Pfam" id="PF12357">
    <property type="entry name" value="PLD_C"/>
    <property type="match status" value="1"/>
</dbReference>
<dbReference type="GO" id="GO:0004630">
    <property type="term" value="F:phospholipase D activity"/>
    <property type="evidence" value="ECO:0007669"/>
    <property type="project" value="UniProtKB-EC"/>
</dbReference>
<protein>
    <recommendedName>
        <fullName evidence="2">phospholipase D</fullName>
        <ecNumber evidence="2">3.1.4.4</ecNumber>
    </recommendedName>
</protein>
<comment type="catalytic activity">
    <reaction evidence="1">
        <text>a 1,2-diacyl-sn-glycero-3-phosphocholine + H2O = a 1,2-diacyl-sn-glycero-3-phosphate + choline + H(+)</text>
        <dbReference type="Rhea" id="RHEA:14445"/>
        <dbReference type="ChEBI" id="CHEBI:15354"/>
        <dbReference type="ChEBI" id="CHEBI:15377"/>
        <dbReference type="ChEBI" id="CHEBI:15378"/>
        <dbReference type="ChEBI" id="CHEBI:57643"/>
        <dbReference type="ChEBI" id="CHEBI:58608"/>
        <dbReference type="EC" id="3.1.4.4"/>
    </reaction>
</comment>
<evidence type="ECO:0000256" key="6">
    <source>
        <dbReference type="ARBA" id="ARBA00022837"/>
    </source>
</evidence>
<name>A0A0E0JUS8_ORYPU</name>
<evidence type="ECO:0000313" key="10">
    <source>
        <dbReference type="EnsemblPlants" id="OPUNC02G00980.1"/>
    </source>
</evidence>
<keyword evidence="6" id="KW-0106">Calcium</keyword>
<keyword evidence="11" id="KW-1185">Reference proteome</keyword>
<dbReference type="InterPro" id="IPR001736">
    <property type="entry name" value="PLipase_D/transphosphatidylase"/>
</dbReference>
<reference evidence="10" key="1">
    <citation type="submission" date="2015-04" db="UniProtKB">
        <authorList>
            <consortium name="EnsemblPlants"/>
        </authorList>
    </citation>
    <scope>IDENTIFICATION</scope>
</reference>
<organism evidence="10">
    <name type="scientific">Oryza punctata</name>
    <name type="common">Red rice</name>
    <dbReference type="NCBI Taxonomy" id="4537"/>
    <lineage>
        <taxon>Eukaryota</taxon>
        <taxon>Viridiplantae</taxon>
        <taxon>Streptophyta</taxon>
        <taxon>Embryophyta</taxon>
        <taxon>Tracheophyta</taxon>
        <taxon>Spermatophyta</taxon>
        <taxon>Magnoliopsida</taxon>
        <taxon>Liliopsida</taxon>
        <taxon>Poales</taxon>
        <taxon>Poaceae</taxon>
        <taxon>BOP clade</taxon>
        <taxon>Oryzoideae</taxon>
        <taxon>Oryzeae</taxon>
        <taxon>Oryzinae</taxon>
        <taxon>Oryza</taxon>
    </lineage>
</organism>
<sequence>MEIALKVASKIASGESFAVYIVIPMWPEGVPTSGPVQEILFWQRQTMQAMYEVIAAAIRAAGKERAAHPRDYLNFYCLGKREAGGSPGHHPADGATTSYAAALARRHRRFMIYVHSKGMIVDDEYVIVGSANINQRSLAGSRDTEIAVGAYQPHHPARHGQVHGYRMSLWEEHLGSSEWPELKTPESPECVKLVNDIAKENWARYADEDGAEPMHGHLISYPVVVGGDGKISEMRGQEFFPDVGGRILGSTNNNYWDYLTM</sequence>
<dbReference type="Proteomes" id="UP000026962">
    <property type="component" value="Chromosome 2"/>
</dbReference>
<keyword evidence="3" id="KW-0479">Metal-binding</keyword>
<dbReference type="Pfam" id="PF00614">
    <property type="entry name" value="PLDc"/>
    <property type="match status" value="1"/>
</dbReference>
<evidence type="ECO:0000256" key="7">
    <source>
        <dbReference type="ARBA" id="ARBA00022963"/>
    </source>
</evidence>
<dbReference type="EC" id="3.1.4.4" evidence="2"/>
<dbReference type="EnsemblPlants" id="OPUNC02G00980.1">
    <property type="protein sequence ID" value="OPUNC02G00980.1"/>
    <property type="gene ID" value="OPUNC02G00980"/>
</dbReference>
<dbReference type="InterPro" id="IPR024632">
    <property type="entry name" value="PLipase_D_C"/>
</dbReference>
<dbReference type="Gramene" id="OPUNC02G00980.1">
    <property type="protein sequence ID" value="OPUNC02G00980.1"/>
    <property type="gene ID" value="OPUNC02G00980"/>
</dbReference>
<dbReference type="SUPFAM" id="SSF56024">
    <property type="entry name" value="Phospholipase D/nuclease"/>
    <property type="match status" value="1"/>
</dbReference>
<keyword evidence="5" id="KW-0378">Hydrolase</keyword>
<dbReference type="GO" id="GO:0046872">
    <property type="term" value="F:metal ion binding"/>
    <property type="evidence" value="ECO:0007669"/>
    <property type="project" value="UniProtKB-KW"/>
</dbReference>
<evidence type="ECO:0000256" key="8">
    <source>
        <dbReference type="ARBA" id="ARBA00023098"/>
    </source>
</evidence>
<evidence type="ECO:0000256" key="4">
    <source>
        <dbReference type="ARBA" id="ARBA00022737"/>
    </source>
</evidence>
<dbReference type="InterPro" id="IPR015679">
    <property type="entry name" value="PLipase_D_fam"/>
</dbReference>
<dbReference type="PANTHER" id="PTHR18896">
    <property type="entry name" value="PHOSPHOLIPASE D"/>
    <property type="match status" value="1"/>
</dbReference>
<keyword evidence="7" id="KW-0442">Lipid degradation</keyword>